<dbReference type="Pfam" id="PF00441">
    <property type="entry name" value="Acyl-CoA_dh_1"/>
    <property type="match status" value="1"/>
</dbReference>
<dbReference type="GO" id="GO:0050660">
    <property type="term" value="F:flavin adenine dinucleotide binding"/>
    <property type="evidence" value="ECO:0007669"/>
    <property type="project" value="InterPro"/>
</dbReference>
<evidence type="ECO:0000259" key="7">
    <source>
        <dbReference type="Pfam" id="PF02770"/>
    </source>
</evidence>
<evidence type="ECO:0000259" key="8">
    <source>
        <dbReference type="Pfam" id="PF02771"/>
    </source>
</evidence>
<feature type="domain" description="Acyl-CoA dehydrogenase/oxidase C-terminal" evidence="6">
    <location>
        <begin position="231"/>
        <end position="379"/>
    </location>
</feature>
<evidence type="ECO:0000259" key="6">
    <source>
        <dbReference type="Pfam" id="PF00441"/>
    </source>
</evidence>
<dbReference type="InterPro" id="IPR037069">
    <property type="entry name" value="AcylCoA_DH/ox_N_sf"/>
</dbReference>
<gene>
    <name evidence="9" type="ORF">FHS23_001418</name>
</gene>
<dbReference type="InterPro" id="IPR009075">
    <property type="entry name" value="AcylCo_DH/oxidase_C"/>
</dbReference>
<dbReference type="Proteomes" id="UP000550714">
    <property type="component" value="Unassembled WGS sequence"/>
</dbReference>
<dbReference type="PANTHER" id="PTHR43884">
    <property type="entry name" value="ACYL-COA DEHYDROGENASE"/>
    <property type="match status" value="1"/>
</dbReference>
<dbReference type="PANTHER" id="PTHR43884:SF12">
    <property type="entry name" value="ISOVALERYL-COA DEHYDROGENASE, MITOCHONDRIAL-RELATED"/>
    <property type="match status" value="1"/>
</dbReference>
<dbReference type="InterPro" id="IPR006091">
    <property type="entry name" value="Acyl-CoA_Oxase/DH_mid-dom"/>
</dbReference>
<dbReference type="Pfam" id="PF02770">
    <property type="entry name" value="Acyl-CoA_dh_M"/>
    <property type="match status" value="1"/>
</dbReference>
<dbReference type="CDD" id="cd00567">
    <property type="entry name" value="ACAD"/>
    <property type="match status" value="1"/>
</dbReference>
<dbReference type="InterPro" id="IPR009100">
    <property type="entry name" value="AcylCoA_DH/oxidase_NM_dom_sf"/>
</dbReference>
<comment type="caution">
    <text evidence="9">The sequence shown here is derived from an EMBL/GenBank/DDBJ whole genome shotgun (WGS) entry which is preliminary data.</text>
</comment>
<sequence>MIHLPMAPVSPEVAGLCDWARSAGDMLAAGPGDPAQDLRRRFAEAGKIGLTGLTVPEEYDGAGLSATSATAITEALGESVADAGFVFSLAAHLYACVAPIAEFGTAEQKSRWLPGLADGSLIGAFAVTEADAGSDIMSMRTSATQHDDGWHIAGTKSMITNAPVADVVLAVVRTGEGRSFFNTSAFVVERGTEGFDAGAPYDKRVLATSLLGDLWFDDCRVAERDMLGSRGSGGAVFSTGMSWERVCLFGLYLGQLRRVLRETADYLEGRTQFGQPIARFQAVSHEIAECAVALESARSLLFRAAAAMDAGATDAGVLGDMAKVTVSRTAVDIGLRCVQLQGGHGVTSSTAVDVLLDALPSRVFSGSNEVQIGNIARSIGAAKPTRAAG</sequence>
<dbReference type="InterPro" id="IPR006089">
    <property type="entry name" value="Acyl-CoA_DH_CS"/>
</dbReference>
<comment type="similarity">
    <text evidence="2 5">Belongs to the acyl-CoA dehydrogenase family.</text>
</comment>
<keyword evidence="5" id="KW-0560">Oxidoreductase</keyword>
<comment type="cofactor">
    <cofactor evidence="1 5">
        <name>FAD</name>
        <dbReference type="ChEBI" id="CHEBI:57692"/>
    </cofactor>
</comment>
<evidence type="ECO:0000256" key="1">
    <source>
        <dbReference type="ARBA" id="ARBA00001974"/>
    </source>
</evidence>
<keyword evidence="4 5" id="KW-0274">FAD</keyword>
<name>A0A839RZ93_9PSEU</name>
<dbReference type="GO" id="GO:0003995">
    <property type="term" value="F:acyl-CoA dehydrogenase activity"/>
    <property type="evidence" value="ECO:0007669"/>
    <property type="project" value="InterPro"/>
</dbReference>
<evidence type="ECO:0000256" key="3">
    <source>
        <dbReference type="ARBA" id="ARBA00022630"/>
    </source>
</evidence>
<keyword evidence="10" id="KW-1185">Reference proteome</keyword>
<dbReference type="AlphaFoldDB" id="A0A839RZ93"/>
<feature type="domain" description="Acyl-CoA dehydrogenase/oxidase N-terminal" evidence="8">
    <location>
        <begin position="40"/>
        <end position="119"/>
    </location>
</feature>
<dbReference type="SUPFAM" id="SSF56645">
    <property type="entry name" value="Acyl-CoA dehydrogenase NM domain-like"/>
    <property type="match status" value="1"/>
</dbReference>
<feature type="domain" description="Acyl-CoA oxidase/dehydrogenase middle" evidence="7">
    <location>
        <begin position="124"/>
        <end position="219"/>
    </location>
</feature>
<dbReference type="PROSITE" id="PS00072">
    <property type="entry name" value="ACYL_COA_DH_1"/>
    <property type="match status" value="1"/>
</dbReference>
<dbReference type="Pfam" id="PF02771">
    <property type="entry name" value="Acyl-CoA_dh_N"/>
    <property type="match status" value="1"/>
</dbReference>
<protein>
    <submittedName>
        <fullName evidence="9">Alkylation response protein AidB-like acyl-CoA dehydrogenase</fullName>
    </submittedName>
</protein>
<dbReference type="Gene3D" id="1.20.140.10">
    <property type="entry name" value="Butyryl-CoA Dehydrogenase, subunit A, domain 3"/>
    <property type="match status" value="1"/>
</dbReference>
<dbReference type="SUPFAM" id="SSF47203">
    <property type="entry name" value="Acyl-CoA dehydrogenase C-terminal domain-like"/>
    <property type="match status" value="1"/>
</dbReference>
<dbReference type="InterPro" id="IPR036250">
    <property type="entry name" value="AcylCo_DH-like_C"/>
</dbReference>
<evidence type="ECO:0000313" key="9">
    <source>
        <dbReference type="EMBL" id="MBB3050423.1"/>
    </source>
</evidence>
<dbReference type="InterPro" id="IPR013786">
    <property type="entry name" value="AcylCoA_DH/ox_N"/>
</dbReference>
<evidence type="ECO:0000256" key="5">
    <source>
        <dbReference type="RuleBase" id="RU362125"/>
    </source>
</evidence>
<evidence type="ECO:0000256" key="2">
    <source>
        <dbReference type="ARBA" id="ARBA00009347"/>
    </source>
</evidence>
<evidence type="ECO:0000256" key="4">
    <source>
        <dbReference type="ARBA" id="ARBA00022827"/>
    </source>
</evidence>
<reference evidence="9 10" key="1">
    <citation type="submission" date="2020-08" db="EMBL/GenBank/DDBJ databases">
        <title>Genomic Encyclopedia of Type Strains, Phase III (KMG-III): the genomes of soil and plant-associated and newly described type strains.</title>
        <authorList>
            <person name="Whitman W."/>
        </authorList>
    </citation>
    <scope>NUCLEOTIDE SEQUENCE [LARGE SCALE GENOMIC DNA]</scope>
    <source>
        <strain evidence="9 10">CECT 8577</strain>
    </source>
</reference>
<proteinExistence type="inferred from homology"/>
<evidence type="ECO:0000313" key="10">
    <source>
        <dbReference type="Proteomes" id="UP000550714"/>
    </source>
</evidence>
<organism evidence="9 10">
    <name type="scientific">Prauserella isguenensis</name>
    <dbReference type="NCBI Taxonomy" id="1470180"/>
    <lineage>
        <taxon>Bacteria</taxon>
        <taxon>Bacillati</taxon>
        <taxon>Actinomycetota</taxon>
        <taxon>Actinomycetes</taxon>
        <taxon>Pseudonocardiales</taxon>
        <taxon>Pseudonocardiaceae</taxon>
        <taxon>Prauserella</taxon>
    </lineage>
</organism>
<accession>A0A839RZ93</accession>
<dbReference type="Gene3D" id="2.40.110.10">
    <property type="entry name" value="Butyryl-CoA Dehydrogenase, subunit A, domain 2"/>
    <property type="match status" value="1"/>
</dbReference>
<dbReference type="EMBL" id="JACHWU010000001">
    <property type="protein sequence ID" value="MBB3050423.1"/>
    <property type="molecule type" value="Genomic_DNA"/>
</dbReference>
<dbReference type="InterPro" id="IPR046373">
    <property type="entry name" value="Acyl-CoA_Oxase/DH_mid-dom_sf"/>
</dbReference>
<dbReference type="RefSeq" id="WP_183649585.1">
    <property type="nucleotide sequence ID" value="NZ_JACHWU010000001.1"/>
</dbReference>
<dbReference type="Gene3D" id="1.10.540.10">
    <property type="entry name" value="Acyl-CoA dehydrogenase/oxidase, N-terminal domain"/>
    <property type="match status" value="1"/>
</dbReference>
<keyword evidence="3 5" id="KW-0285">Flavoprotein</keyword>